<feature type="transmembrane region" description="Helical" evidence="1">
    <location>
        <begin position="50"/>
        <end position="75"/>
    </location>
</feature>
<keyword evidence="3" id="KW-0456">Lyase</keyword>
<dbReference type="EC" id="4.6.1.-" evidence="3"/>
<dbReference type="RefSeq" id="WP_346750993.1">
    <property type="nucleotide sequence ID" value="NZ_JAUJEA010000002.1"/>
</dbReference>
<dbReference type="InterPro" id="IPR050697">
    <property type="entry name" value="Adenylyl/Guanylyl_Cyclase_3/4"/>
</dbReference>
<dbReference type="Pfam" id="PF00211">
    <property type="entry name" value="Guanylate_cyc"/>
    <property type="match status" value="1"/>
</dbReference>
<evidence type="ECO:0000313" key="3">
    <source>
        <dbReference type="EMBL" id="MDN5200963.1"/>
    </source>
</evidence>
<dbReference type="SUPFAM" id="SSF55073">
    <property type="entry name" value="Nucleotide cyclase"/>
    <property type="match status" value="1"/>
</dbReference>
<dbReference type="Proteomes" id="UP001172082">
    <property type="component" value="Unassembled WGS sequence"/>
</dbReference>
<dbReference type="PANTHER" id="PTHR43081:SF1">
    <property type="entry name" value="ADENYLATE CYCLASE, TERMINAL-DIFFERENTIATION SPECIFIC"/>
    <property type="match status" value="1"/>
</dbReference>
<organism evidence="3 4">
    <name type="scientific">Splendidivirga corallicola</name>
    <dbReference type="NCBI Taxonomy" id="3051826"/>
    <lineage>
        <taxon>Bacteria</taxon>
        <taxon>Pseudomonadati</taxon>
        <taxon>Bacteroidota</taxon>
        <taxon>Cytophagia</taxon>
        <taxon>Cytophagales</taxon>
        <taxon>Splendidivirgaceae</taxon>
        <taxon>Splendidivirga</taxon>
    </lineage>
</organism>
<dbReference type="EMBL" id="JAUJEA010000002">
    <property type="protein sequence ID" value="MDN5200963.1"/>
    <property type="molecule type" value="Genomic_DNA"/>
</dbReference>
<sequence>MKLSNELKRKIRQVIYITIFWWFVAFFFVIHDHLFKESLKGSIFKDYNFWTNLITNLFAVATAGVTGGSIIVFFLKDRFKRRPLWFGIVVNTITFILLISVVTIFASLFYNALVTDLPFSHPEVRSRTIEFYTGPGYLMVLVNWTIISSLTLVVLQINDKYGQGIFLDLLKGKYHKPKEETRIFMFLDMQGSTSIAERIGNKKYFQLLNEFFEDCTKAIVETKGEIYQYVGDEIVISWKIKNGTKDANCLKCFFEIKNNIQQLSDKYLKRFGVVPEFKAGLHYGQITVGEVGTIKKDIIFSGDVLNTTSRMRDLCNAFEVKLLVSEDMLRLLDLKDGFQTKEIGEIQLKGKNVPIRLFNVFIGVKTAVAEKGTVKT</sequence>
<keyword evidence="1" id="KW-1133">Transmembrane helix</keyword>
<protein>
    <submittedName>
        <fullName evidence="3">Adenylate/guanylate cyclase domain-containing protein</fullName>
        <ecNumber evidence="3">4.6.1.-</ecNumber>
    </submittedName>
</protein>
<dbReference type="InterPro" id="IPR029787">
    <property type="entry name" value="Nucleotide_cyclase"/>
</dbReference>
<feature type="domain" description="Guanylate cyclase" evidence="2">
    <location>
        <begin position="183"/>
        <end position="312"/>
    </location>
</feature>
<dbReference type="SUPFAM" id="SSF103473">
    <property type="entry name" value="MFS general substrate transporter"/>
    <property type="match status" value="1"/>
</dbReference>
<accession>A0ABT8KL51</accession>
<dbReference type="PROSITE" id="PS50125">
    <property type="entry name" value="GUANYLATE_CYCLASE_2"/>
    <property type="match status" value="1"/>
</dbReference>
<feature type="transmembrane region" description="Helical" evidence="1">
    <location>
        <begin position="136"/>
        <end position="155"/>
    </location>
</feature>
<keyword evidence="4" id="KW-1185">Reference proteome</keyword>
<evidence type="ECO:0000313" key="4">
    <source>
        <dbReference type="Proteomes" id="UP001172082"/>
    </source>
</evidence>
<reference evidence="3" key="1">
    <citation type="submission" date="2023-06" db="EMBL/GenBank/DDBJ databases">
        <title>Genomic of Parafulvivirga corallium.</title>
        <authorList>
            <person name="Wang G."/>
        </authorList>
    </citation>
    <scope>NUCLEOTIDE SEQUENCE</scope>
    <source>
        <strain evidence="3">BMA10</strain>
    </source>
</reference>
<name>A0ABT8KL51_9BACT</name>
<dbReference type="InterPro" id="IPR001054">
    <property type="entry name" value="A/G_cyclase"/>
</dbReference>
<dbReference type="CDD" id="cd07302">
    <property type="entry name" value="CHD"/>
    <property type="match status" value="1"/>
</dbReference>
<dbReference type="GO" id="GO:0016829">
    <property type="term" value="F:lyase activity"/>
    <property type="evidence" value="ECO:0007669"/>
    <property type="project" value="UniProtKB-KW"/>
</dbReference>
<gene>
    <name evidence="3" type="ORF">QQ008_06315</name>
</gene>
<comment type="caution">
    <text evidence="3">The sequence shown here is derived from an EMBL/GenBank/DDBJ whole genome shotgun (WGS) entry which is preliminary data.</text>
</comment>
<keyword evidence="1" id="KW-0812">Transmembrane</keyword>
<proteinExistence type="predicted"/>
<dbReference type="Gene3D" id="3.30.70.1230">
    <property type="entry name" value="Nucleotide cyclase"/>
    <property type="match status" value="1"/>
</dbReference>
<keyword evidence="1" id="KW-0472">Membrane</keyword>
<evidence type="ECO:0000259" key="2">
    <source>
        <dbReference type="PROSITE" id="PS50125"/>
    </source>
</evidence>
<feature type="transmembrane region" description="Helical" evidence="1">
    <location>
        <begin position="12"/>
        <end position="30"/>
    </location>
</feature>
<feature type="transmembrane region" description="Helical" evidence="1">
    <location>
        <begin position="84"/>
        <end position="110"/>
    </location>
</feature>
<dbReference type="InterPro" id="IPR036259">
    <property type="entry name" value="MFS_trans_sf"/>
</dbReference>
<dbReference type="PANTHER" id="PTHR43081">
    <property type="entry name" value="ADENYLATE CYCLASE, TERMINAL-DIFFERENTIATION SPECIFIC-RELATED"/>
    <property type="match status" value="1"/>
</dbReference>
<evidence type="ECO:0000256" key="1">
    <source>
        <dbReference type="SAM" id="Phobius"/>
    </source>
</evidence>